<evidence type="ECO:0000313" key="2">
    <source>
        <dbReference type="Ensembl" id="ENSMMDP00005000739.1"/>
    </source>
</evidence>
<dbReference type="Ensembl" id="ENSMMDT00005000753.1">
    <property type="protein sequence ID" value="ENSMMDP00005000739.1"/>
    <property type="gene ID" value="ENSMMDG00005000465.1"/>
</dbReference>
<dbReference type="InterPro" id="IPR004020">
    <property type="entry name" value="DAPIN"/>
</dbReference>
<evidence type="ECO:0000313" key="3">
    <source>
        <dbReference type="Proteomes" id="UP000472263"/>
    </source>
</evidence>
<dbReference type="SUPFAM" id="SSF47986">
    <property type="entry name" value="DEATH domain"/>
    <property type="match status" value="1"/>
</dbReference>
<evidence type="ECO:0000259" key="1">
    <source>
        <dbReference type="PROSITE" id="PS50824"/>
    </source>
</evidence>
<feature type="domain" description="Pyrin" evidence="1">
    <location>
        <begin position="1"/>
        <end position="90"/>
    </location>
</feature>
<dbReference type="SMART" id="SM01289">
    <property type="entry name" value="PYRIN"/>
    <property type="match status" value="1"/>
</dbReference>
<name>A0A667WJX3_9TELE</name>
<reference evidence="2" key="1">
    <citation type="submission" date="2019-06" db="EMBL/GenBank/DDBJ databases">
        <authorList>
            <consortium name="Wellcome Sanger Institute Data Sharing"/>
        </authorList>
    </citation>
    <scope>NUCLEOTIDE SEQUENCE [LARGE SCALE GENOMIC DNA]</scope>
</reference>
<dbReference type="GeneTree" id="ENSGT01140000282809"/>
<protein>
    <recommendedName>
        <fullName evidence="1">Pyrin domain-containing protein</fullName>
    </recommendedName>
</protein>
<dbReference type="Pfam" id="PF02758">
    <property type="entry name" value="PYRIN"/>
    <property type="match status" value="1"/>
</dbReference>
<accession>A0A667WJX3</accession>
<dbReference type="CDD" id="cd08321">
    <property type="entry name" value="Pyrin_ASC-like"/>
    <property type="match status" value="1"/>
</dbReference>
<dbReference type="Proteomes" id="UP000472263">
    <property type="component" value="Chromosome 1"/>
</dbReference>
<reference evidence="2" key="2">
    <citation type="submission" date="2025-08" db="UniProtKB">
        <authorList>
            <consortium name="Ensembl"/>
        </authorList>
    </citation>
    <scope>IDENTIFICATION</scope>
</reference>
<dbReference type="InParanoid" id="A0A667WJX3"/>
<dbReference type="AlphaFoldDB" id="A0A667WJX3"/>
<sequence>MDRSKQLLLATLENLAESELETFQFHLKQNALPGFDAISESQLGHADRLDTVELMVQTYRPDGALKMAVEILRQMSRNDLLEKIQAESMTGNCY</sequence>
<proteinExistence type="predicted"/>
<keyword evidence="3" id="KW-1185">Reference proteome</keyword>
<dbReference type="InterPro" id="IPR011029">
    <property type="entry name" value="DEATH-like_dom_sf"/>
</dbReference>
<reference evidence="2" key="3">
    <citation type="submission" date="2025-09" db="UniProtKB">
        <authorList>
            <consortium name="Ensembl"/>
        </authorList>
    </citation>
    <scope>IDENTIFICATION</scope>
</reference>
<dbReference type="Gene3D" id="1.10.533.10">
    <property type="entry name" value="Death Domain, Fas"/>
    <property type="match status" value="1"/>
</dbReference>
<dbReference type="PROSITE" id="PS50824">
    <property type="entry name" value="DAPIN"/>
    <property type="match status" value="1"/>
</dbReference>
<organism evidence="2 3">
    <name type="scientific">Myripristis murdjan</name>
    <name type="common">pinecone soldierfish</name>
    <dbReference type="NCBI Taxonomy" id="586833"/>
    <lineage>
        <taxon>Eukaryota</taxon>
        <taxon>Metazoa</taxon>
        <taxon>Chordata</taxon>
        <taxon>Craniata</taxon>
        <taxon>Vertebrata</taxon>
        <taxon>Euteleostomi</taxon>
        <taxon>Actinopterygii</taxon>
        <taxon>Neopterygii</taxon>
        <taxon>Teleostei</taxon>
        <taxon>Neoteleostei</taxon>
        <taxon>Acanthomorphata</taxon>
        <taxon>Holocentriformes</taxon>
        <taxon>Holocentridae</taxon>
        <taxon>Myripristis</taxon>
    </lineage>
</organism>